<keyword evidence="2" id="KW-1185">Reference proteome</keyword>
<protein>
    <submittedName>
        <fullName evidence="1">Uncharacterized protein</fullName>
    </submittedName>
</protein>
<dbReference type="Proteomes" id="UP000439903">
    <property type="component" value="Unassembled WGS sequence"/>
</dbReference>
<dbReference type="AlphaFoldDB" id="A0A8H4A843"/>
<proteinExistence type="predicted"/>
<accession>A0A8H4A843</accession>
<comment type="caution">
    <text evidence="1">The sequence shown here is derived from an EMBL/GenBank/DDBJ whole genome shotgun (WGS) entry which is preliminary data.</text>
</comment>
<dbReference type="Gene3D" id="1.10.510.10">
    <property type="entry name" value="Transferase(Phosphotransferase) domain 1"/>
    <property type="match status" value="1"/>
</dbReference>
<dbReference type="EMBL" id="WTPW01001111">
    <property type="protein sequence ID" value="KAF0455699.1"/>
    <property type="molecule type" value="Genomic_DNA"/>
</dbReference>
<sequence length="84" mass="10219">MPPEYVELYERCCRHNPDRRPEIKEDLEVLNKIDENLKIFSEYVENSEKSLKTKRTKGIDESLTDYYFKIKQFTISMIRMTRSH</sequence>
<evidence type="ECO:0000313" key="2">
    <source>
        <dbReference type="Proteomes" id="UP000439903"/>
    </source>
</evidence>
<evidence type="ECO:0000313" key="1">
    <source>
        <dbReference type="EMBL" id="KAF0455699.1"/>
    </source>
</evidence>
<gene>
    <name evidence="1" type="ORF">F8M41_001453</name>
</gene>
<name>A0A8H4A843_GIGMA</name>
<reference evidence="1 2" key="1">
    <citation type="journal article" date="2019" name="Environ. Microbiol.">
        <title>At the nexus of three kingdoms: the genome of the mycorrhizal fungus Gigaspora margarita provides insights into plant, endobacterial and fungal interactions.</title>
        <authorList>
            <person name="Venice F."/>
            <person name="Ghignone S."/>
            <person name="Salvioli di Fossalunga A."/>
            <person name="Amselem J."/>
            <person name="Novero M."/>
            <person name="Xianan X."/>
            <person name="Sedzielewska Toro K."/>
            <person name="Morin E."/>
            <person name="Lipzen A."/>
            <person name="Grigoriev I.V."/>
            <person name="Henrissat B."/>
            <person name="Martin F.M."/>
            <person name="Bonfante P."/>
        </authorList>
    </citation>
    <scope>NUCLEOTIDE SEQUENCE [LARGE SCALE GENOMIC DNA]</scope>
    <source>
        <strain evidence="1 2">BEG34</strain>
    </source>
</reference>
<organism evidence="1 2">
    <name type="scientific">Gigaspora margarita</name>
    <dbReference type="NCBI Taxonomy" id="4874"/>
    <lineage>
        <taxon>Eukaryota</taxon>
        <taxon>Fungi</taxon>
        <taxon>Fungi incertae sedis</taxon>
        <taxon>Mucoromycota</taxon>
        <taxon>Glomeromycotina</taxon>
        <taxon>Glomeromycetes</taxon>
        <taxon>Diversisporales</taxon>
        <taxon>Gigasporaceae</taxon>
        <taxon>Gigaspora</taxon>
    </lineage>
</organism>